<dbReference type="Proteomes" id="UP001597337">
    <property type="component" value="Unassembled WGS sequence"/>
</dbReference>
<sequence>QNASASEELAATAEEMSGQAEQLQQMMSFFKTGVESARPAVSTHRSAREPQTLSAPKGQRLSASPMLDSDFVSF</sequence>
<organism evidence="2 3">
    <name type="scientific">Thiorhodococcus fuscus</name>
    <dbReference type="NCBI Taxonomy" id="527200"/>
    <lineage>
        <taxon>Bacteria</taxon>
        <taxon>Pseudomonadati</taxon>
        <taxon>Pseudomonadota</taxon>
        <taxon>Gammaproteobacteria</taxon>
        <taxon>Chromatiales</taxon>
        <taxon>Chromatiaceae</taxon>
        <taxon>Thiorhodococcus</taxon>
    </lineage>
</organism>
<name>A0ABW4Y930_9GAMM</name>
<evidence type="ECO:0000313" key="3">
    <source>
        <dbReference type="Proteomes" id="UP001597337"/>
    </source>
</evidence>
<evidence type="ECO:0000256" key="1">
    <source>
        <dbReference type="SAM" id="MobiDB-lite"/>
    </source>
</evidence>
<gene>
    <name evidence="2" type="ORF">ACFSJC_12630</name>
</gene>
<reference evidence="3" key="1">
    <citation type="journal article" date="2019" name="Int. J. Syst. Evol. Microbiol.">
        <title>The Global Catalogue of Microorganisms (GCM) 10K type strain sequencing project: providing services to taxonomists for standard genome sequencing and annotation.</title>
        <authorList>
            <consortium name="The Broad Institute Genomics Platform"/>
            <consortium name="The Broad Institute Genome Sequencing Center for Infectious Disease"/>
            <person name="Wu L."/>
            <person name="Ma J."/>
        </authorList>
    </citation>
    <scope>NUCLEOTIDE SEQUENCE [LARGE SCALE GENOMIC DNA]</scope>
    <source>
        <strain evidence="3">KACC 12597</strain>
    </source>
</reference>
<feature type="non-terminal residue" evidence="2">
    <location>
        <position position="1"/>
    </location>
</feature>
<keyword evidence="3" id="KW-1185">Reference proteome</keyword>
<protein>
    <submittedName>
        <fullName evidence="2">Methyl-accepting chemotaxis protein</fullName>
    </submittedName>
</protein>
<feature type="region of interest" description="Disordered" evidence="1">
    <location>
        <begin position="1"/>
        <end position="74"/>
    </location>
</feature>
<evidence type="ECO:0000313" key="2">
    <source>
        <dbReference type="EMBL" id="MFD2112686.1"/>
    </source>
</evidence>
<dbReference type="EMBL" id="JBHUHX010000033">
    <property type="protein sequence ID" value="MFD2112686.1"/>
    <property type="molecule type" value="Genomic_DNA"/>
</dbReference>
<comment type="caution">
    <text evidence="2">The sequence shown here is derived from an EMBL/GenBank/DDBJ whole genome shotgun (WGS) entry which is preliminary data.</text>
</comment>
<accession>A0ABW4Y930</accession>
<feature type="compositionally biased region" description="Low complexity" evidence="1">
    <location>
        <begin position="1"/>
        <end position="17"/>
    </location>
</feature>
<proteinExistence type="predicted"/>